<keyword evidence="1" id="KW-0732">Signal</keyword>
<organism evidence="2 3">
    <name type="scientific">Rubritalea spongiae</name>
    <dbReference type="NCBI Taxonomy" id="430797"/>
    <lineage>
        <taxon>Bacteria</taxon>
        <taxon>Pseudomonadati</taxon>
        <taxon>Verrucomicrobiota</taxon>
        <taxon>Verrucomicrobiia</taxon>
        <taxon>Verrucomicrobiales</taxon>
        <taxon>Rubritaleaceae</taxon>
        <taxon>Rubritalea</taxon>
    </lineage>
</organism>
<feature type="chain" id="PRO_5047344811" description="Tetratricopeptide repeat protein" evidence="1">
    <location>
        <begin position="23"/>
        <end position="907"/>
    </location>
</feature>
<evidence type="ECO:0000313" key="2">
    <source>
        <dbReference type="EMBL" id="MFD2275521.1"/>
    </source>
</evidence>
<comment type="caution">
    <text evidence="2">The sequence shown here is derived from an EMBL/GenBank/DDBJ whole genome shotgun (WGS) entry which is preliminary data.</text>
</comment>
<evidence type="ECO:0000256" key="1">
    <source>
        <dbReference type="SAM" id="SignalP"/>
    </source>
</evidence>
<protein>
    <recommendedName>
        <fullName evidence="4">Tetratricopeptide repeat protein</fullName>
    </recommendedName>
</protein>
<evidence type="ECO:0008006" key="4">
    <source>
        <dbReference type="Google" id="ProtNLM"/>
    </source>
</evidence>
<keyword evidence="3" id="KW-1185">Reference proteome</keyword>
<reference evidence="3" key="1">
    <citation type="journal article" date="2019" name="Int. J. Syst. Evol. Microbiol.">
        <title>The Global Catalogue of Microorganisms (GCM) 10K type strain sequencing project: providing services to taxonomists for standard genome sequencing and annotation.</title>
        <authorList>
            <consortium name="The Broad Institute Genomics Platform"/>
            <consortium name="The Broad Institute Genome Sequencing Center for Infectious Disease"/>
            <person name="Wu L."/>
            <person name="Ma J."/>
        </authorList>
    </citation>
    <scope>NUCLEOTIDE SEQUENCE [LARGE SCALE GENOMIC DNA]</scope>
    <source>
        <strain evidence="3">JCM 16545</strain>
    </source>
</reference>
<dbReference type="Proteomes" id="UP001597297">
    <property type="component" value="Unassembled WGS sequence"/>
</dbReference>
<dbReference type="InterPro" id="IPR011990">
    <property type="entry name" value="TPR-like_helical_dom_sf"/>
</dbReference>
<name>A0ABW5DYW5_9BACT</name>
<dbReference type="Gene3D" id="1.25.40.10">
    <property type="entry name" value="Tetratricopeptide repeat domain"/>
    <property type="match status" value="1"/>
</dbReference>
<gene>
    <name evidence="2" type="ORF">ACFSQZ_03475</name>
</gene>
<dbReference type="RefSeq" id="WP_377092742.1">
    <property type="nucleotide sequence ID" value="NZ_JBHSJM010000001.1"/>
</dbReference>
<accession>A0ABW5DYW5</accession>
<proteinExistence type="predicted"/>
<dbReference type="EMBL" id="JBHUJC010000010">
    <property type="protein sequence ID" value="MFD2275521.1"/>
    <property type="molecule type" value="Genomic_DNA"/>
</dbReference>
<dbReference type="SUPFAM" id="SSF48452">
    <property type="entry name" value="TPR-like"/>
    <property type="match status" value="2"/>
</dbReference>
<sequence length="907" mass="103322">MKPIYHLKLLFMCASVSHVMLAADLADSTTEQDDSTYSSLIEELGSESFSERENATSTIWGLGSVMLPYLKSASDSDDPELASRSSMLIQNIEAGIFPTTNKEVLKAIAEYNNTHTVHTKLEALESLVGLQAHKQALYLLRNEKDDKMREQLARERSIRQLALSAAHAEAADGRIEEAISILRLAPYENFNLRALAHLLKQNGQLEEEISKIEQLEMNGERQQWMLHLLQSKGDLALIKEFAEDQHLDSVLSVIAMIEGNPHLVLNELIDGSHEELHSDALKVLKNTYQKNSTRSAIQFSEKLSESRDENLVLYQSALAMLLGQRDTGEVLLEKASKPLASAYYQSLESSIQELRLFGCPDPKLDYQSFEKWVRQQIAHELDLDKNHLDNASKNKVEDLAKFYHQRGKIKEARFIYKEYLSALKKVDEEQWRDVLASMPQDDMAGLMLSFIEEDAPNDEETVQLASRIFGESPDIDTIWNLLGRLDQEVHTRFENLCHLMAIPQSSDRGEEIEAKLVALVEDLDQEKRIEGLESLIYCAEKRGDYAGVLAYAKTLTELVPDVSRYTEKYREAAVLQMHWKEIIQSYDLQPTFYERNAVHLTRYAAAHRKLGNEARYQELMGRAQTLSLGLSKTLNSMAVILHESGYQDEALEIWMHNLASYNASNWEFYMTLNHINNVSHQLINRKQWKTASALAIVEAAIYMDPNAHPLTSAVQPLRLGFNANFTYGMALLENGRRQQGIEFLNYAHNSLVGDGLLANHFFPSLLQVDLKKERNEWFELSWQKLEEEIQRYPKAHNTHNTIAWLGSRSVAKLDASKRHSEIALRIQPDQPAYLDTLAEVYFAMGDRESAIHTSHKALNSLTTKAGEHKRMSSSQHQYAVISSMFWDLTHQHARFEHSPLPASLIKN</sequence>
<evidence type="ECO:0000313" key="3">
    <source>
        <dbReference type="Proteomes" id="UP001597297"/>
    </source>
</evidence>
<feature type="signal peptide" evidence="1">
    <location>
        <begin position="1"/>
        <end position="22"/>
    </location>
</feature>